<feature type="signal peptide" evidence="2">
    <location>
        <begin position="1"/>
        <end position="27"/>
    </location>
</feature>
<name>A0A844FXW7_9BACT</name>
<dbReference type="Pfam" id="PF16126">
    <property type="entry name" value="DUF4838"/>
    <property type="match status" value="1"/>
</dbReference>
<gene>
    <name evidence="4" type="ORF">FYJ85_01505</name>
</gene>
<keyword evidence="5" id="KW-1185">Reference proteome</keyword>
<dbReference type="InterPro" id="IPR013785">
    <property type="entry name" value="Aldolase_TIM"/>
</dbReference>
<dbReference type="Gene3D" id="3.30.379.10">
    <property type="entry name" value="Chitobiase/beta-hexosaminidase domain 2-like"/>
    <property type="match status" value="1"/>
</dbReference>
<organism evidence="4 5">
    <name type="scientific">Victivallis lenta</name>
    <dbReference type="NCBI Taxonomy" id="2606640"/>
    <lineage>
        <taxon>Bacteria</taxon>
        <taxon>Pseudomonadati</taxon>
        <taxon>Lentisphaerota</taxon>
        <taxon>Lentisphaeria</taxon>
        <taxon>Victivallales</taxon>
        <taxon>Victivallaceae</taxon>
        <taxon>Victivallis</taxon>
    </lineage>
</organism>
<comment type="caution">
    <text evidence="4">The sequence shown here is derived from an EMBL/GenBank/DDBJ whole genome shotgun (WGS) entry which is preliminary data.</text>
</comment>
<evidence type="ECO:0000256" key="1">
    <source>
        <dbReference type="ARBA" id="ARBA00022801"/>
    </source>
</evidence>
<feature type="domain" description="Alpha glucuronidase N-terminal" evidence="3">
    <location>
        <begin position="49"/>
        <end position="133"/>
    </location>
</feature>
<accession>A0A844FXW7</accession>
<proteinExistence type="predicted"/>
<dbReference type="GO" id="GO:0045493">
    <property type="term" value="P:xylan catabolic process"/>
    <property type="evidence" value="ECO:0007669"/>
    <property type="project" value="InterPro"/>
</dbReference>
<evidence type="ECO:0000313" key="5">
    <source>
        <dbReference type="Proteomes" id="UP000435649"/>
    </source>
</evidence>
<dbReference type="InterPro" id="IPR005154">
    <property type="entry name" value="Glyco_hydro_67_aGlcAse_N"/>
</dbReference>
<dbReference type="Gene3D" id="3.20.20.70">
    <property type="entry name" value="Aldolase class I"/>
    <property type="match status" value="1"/>
</dbReference>
<dbReference type="Proteomes" id="UP000435649">
    <property type="component" value="Unassembled WGS sequence"/>
</dbReference>
<dbReference type="PANTHER" id="PTHR47406:SF2">
    <property type="entry name" value="ALPHA GLUCURONIDASE N-TERMINAL DOMAIN-CONTAINING PROTEIN"/>
    <property type="match status" value="1"/>
</dbReference>
<dbReference type="InterPro" id="IPR029018">
    <property type="entry name" value="Hex-like_dom2"/>
</dbReference>
<dbReference type="EMBL" id="VUNS01000001">
    <property type="protein sequence ID" value="MST95723.1"/>
    <property type="molecule type" value="Genomic_DNA"/>
</dbReference>
<dbReference type="SUPFAM" id="SSF55545">
    <property type="entry name" value="beta-N-acetylhexosaminidase-like domain"/>
    <property type="match status" value="1"/>
</dbReference>
<keyword evidence="2" id="KW-0732">Signal</keyword>
<feature type="chain" id="PRO_5032560433" evidence="2">
    <location>
        <begin position="28"/>
        <end position="759"/>
    </location>
</feature>
<dbReference type="GO" id="GO:0046559">
    <property type="term" value="F:alpha-glucuronidase activity"/>
    <property type="evidence" value="ECO:0007669"/>
    <property type="project" value="InterPro"/>
</dbReference>
<protein>
    <submittedName>
        <fullName evidence="4">DUF4838 domain-containing protein</fullName>
    </submittedName>
</protein>
<evidence type="ECO:0000256" key="2">
    <source>
        <dbReference type="SAM" id="SignalP"/>
    </source>
</evidence>
<dbReference type="Pfam" id="PF03648">
    <property type="entry name" value="Glyco_hydro_67N"/>
    <property type="match status" value="1"/>
</dbReference>
<dbReference type="InterPro" id="IPR032287">
    <property type="entry name" value="DUF4838"/>
</dbReference>
<keyword evidence="1" id="KW-0378">Hydrolase</keyword>
<evidence type="ECO:0000313" key="4">
    <source>
        <dbReference type="EMBL" id="MST95723.1"/>
    </source>
</evidence>
<dbReference type="AlphaFoldDB" id="A0A844FXW7"/>
<sequence length="759" mass="86388">MLLVKGKVMKWKLMILPALLLPVLAAAAPKLVENGRSDYAIVLPQSAILPEETAAKELQSMLKRISGAELPIVRDETYAGKAILLGRSDRTAQLLGVDFRELRPDEILLKQCGDDLVLSGDRPRGTLYAVYEFLEELGVRRWTFRDEEIPHLATIGLPPRDCRYAPPFEGRDRLGGTNGTYGAWMRVNGHYLNVPESHGGVIRLIGWCHTFGEMIPPREFAKSHPEYFAEVDGKRGVWDDRNGFPQLCLSNPEVRRILREKTLERLRSEKNSRIISVSQNDSWGAMAENYCRCEKCAALDQAEGSPMASVLSVVNEVADAVKKEFPGVLVETIAYHYTRRPPATLRPRENVIIRFCTRNNFLYPWDSGENAAGRDEFLAWSRIAPKLYVWNYTANFGNTMMPHPSLRNYAADLRFMAANNVIAVLEQGYGRGLTGDLLPLHNYLLCKLMWNPQLDQEKLTDEFLTGYYGAAAPAVREYMDASWELFRRRALKLGGSMIEKEALPLADLLELKRIFDRAEQLVQSDPARLLRVRTAAMVVDLPILHSAEAAYENRETPAGRELRSRLDLPALVRKTAETYRKLDCRDFYRENGRLSIDSYIDTAAKRVTGDWSGGRPAPDICRDVRPEDWRRFGPESFVSWECTRKQEDGATVLEFPTRKNNWLVHWNYRPEFGLDGEWRVFVALRTETAVRNGNALMIGSSGFGQRPVRIDECRGKQFRWIDFGVRNFKGGGRLVFAPSGIDQKLEIREIVLVRENRSK</sequence>
<dbReference type="PANTHER" id="PTHR47406">
    <property type="entry name" value="COAGULATION FACTOR 5/8 TYPE, C-TERMINAL"/>
    <property type="match status" value="1"/>
</dbReference>
<evidence type="ECO:0000259" key="3">
    <source>
        <dbReference type="Pfam" id="PF03648"/>
    </source>
</evidence>
<reference evidence="4 5" key="1">
    <citation type="submission" date="2019-08" db="EMBL/GenBank/DDBJ databases">
        <title>In-depth cultivation of the pig gut microbiome towards novel bacterial diversity and tailored functional studies.</title>
        <authorList>
            <person name="Wylensek D."/>
            <person name="Hitch T.C.A."/>
            <person name="Clavel T."/>
        </authorList>
    </citation>
    <scope>NUCLEOTIDE SEQUENCE [LARGE SCALE GENOMIC DNA]</scope>
    <source>
        <strain evidence="4 5">BBE-744-WT-12</strain>
    </source>
</reference>